<accession>A0A7W7ZBC6</accession>
<feature type="transmembrane region" description="Helical" evidence="7">
    <location>
        <begin position="170"/>
        <end position="197"/>
    </location>
</feature>
<feature type="transmembrane region" description="Helical" evidence="7">
    <location>
        <begin position="274"/>
        <end position="296"/>
    </location>
</feature>
<evidence type="ECO:0000313" key="9">
    <source>
        <dbReference type="Proteomes" id="UP000540989"/>
    </source>
</evidence>
<dbReference type="RefSeq" id="WP_246408818.1">
    <property type="nucleotide sequence ID" value="NZ_JACHIP010000002.1"/>
</dbReference>
<dbReference type="AlphaFoldDB" id="A0A7W7ZBC6"/>
<evidence type="ECO:0000313" key="8">
    <source>
        <dbReference type="EMBL" id="MBB5056677.1"/>
    </source>
</evidence>
<comment type="caution">
    <text evidence="8">The sequence shown here is derived from an EMBL/GenBank/DDBJ whole genome shotgun (WGS) entry which is preliminary data.</text>
</comment>
<protein>
    <submittedName>
        <fullName evidence="8">Membrane protein</fullName>
    </submittedName>
</protein>
<evidence type="ECO:0000256" key="2">
    <source>
        <dbReference type="ARBA" id="ARBA00022475"/>
    </source>
</evidence>
<feature type="transmembrane region" description="Helical" evidence="7">
    <location>
        <begin position="61"/>
        <end position="84"/>
    </location>
</feature>
<dbReference type="EMBL" id="JACHIP010000002">
    <property type="protein sequence ID" value="MBB5056677.1"/>
    <property type="molecule type" value="Genomic_DNA"/>
</dbReference>
<evidence type="ECO:0000256" key="5">
    <source>
        <dbReference type="ARBA" id="ARBA00023136"/>
    </source>
</evidence>
<dbReference type="PANTHER" id="PTHR30213:SF0">
    <property type="entry name" value="UPF0761 MEMBRANE PROTEIN YIHY"/>
    <property type="match status" value="1"/>
</dbReference>
<organism evidence="8 9">
    <name type="scientific">Granulicella aggregans</name>
    <dbReference type="NCBI Taxonomy" id="474949"/>
    <lineage>
        <taxon>Bacteria</taxon>
        <taxon>Pseudomonadati</taxon>
        <taxon>Acidobacteriota</taxon>
        <taxon>Terriglobia</taxon>
        <taxon>Terriglobales</taxon>
        <taxon>Acidobacteriaceae</taxon>
        <taxon>Granulicella</taxon>
    </lineage>
</organism>
<dbReference type="InterPro" id="IPR017039">
    <property type="entry name" value="Virul_fac_BrkB"/>
</dbReference>
<evidence type="ECO:0000256" key="3">
    <source>
        <dbReference type="ARBA" id="ARBA00022692"/>
    </source>
</evidence>
<keyword evidence="4 7" id="KW-1133">Transmembrane helix</keyword>
<dbReference type="PIRSF" id="PIRSF035875">
    <property type="entry name" value="RNase_BN"/>
    <property type="match status" value="1"/>
</dbReference>
<keyword evidence="3 7" id="KW-0812">Transmembrane</keyword>
<feature type="region of interest" description="Disordered" evidence="6">
    <location>
        <begin position="1"/>
        <end position="21"/>
    </location>
</feature>
<keyword evidence="9" id="KW-1185">Reference proteome</keyword>
<evidence type="ECO:0000256" key="6">
    <source>
        <dbReference type="SAM" id="MobiDB-lite"/>
    </source>
</evidence>
<feature type="compositionally biased region" description="Polar residues" evidence="6">
    <location>
        <begin position="1"/>
        <end position="12"/>
    </location>
</feature>
<keyword evidence="2" id="KW-1003">Cell membrane</keyword>
<name>A0A7W7ZBC6_9BACT</name>
<keyword evidence="5 7" id="KW-0472">Membrane</keyword>
<gene>
    <name evidence="8" type="ORF">HDF16_001362</name>
</gene>
<evidence type="ECO:0000256" key="7">
    <source>
        <dbReference type="SAM" id="Phobius"/>
    </source>
</evidence>
<dbReference type="PANTHER" id="PTHR30213">
    <property type="entry name" value="INNER MEMBRANE PROTEIN YHJD"/>
    <property type="match status" value="1"/>
</dbReference>
<dbReference type="Pfam" id="PF03631">
    <property type="entry name" value="Virul_fac_BrkB"/>
    <property type="match status" value="2"/>
</dbReference>
<dbReference type="Proteomes" id="UP000540989">
    <property type="component" value="Unassembled WGS sequence"/>
</dbReference>
<feature type="transmembrane region" description="Helical" evidence="7">
    <location>
        <begin position="308"/>
        <end position="330"/>
    </location>
</feature>
<dbReference type="GO" id="GO:0005886">
    <property type="term" value="C:plasma membrane"/>
    <property type="evidence" value="ECO:0007669"/>
    <property type="project" value="UniProtKB-SubCell"/>
</dbReference>
<feature type="transmembrane region" description="Helical" evidence="7">
    <location>
        <begin position="126"/>
        <end position="149"/>
    </location>
</feature>
<comment type="subcellular location">
    <subcellularLocation>
        <location evidence="1">Cell membrane</location>
        <topology evidence="1">Multi-pass membrane protein</topology>
    </subcellularLocation>
</comment>
<proteinExistence type="predicted"/>
<feature type="transmembrane region" description="Helical" evidence="7">
    <location>
        <begin position="209"/>
        <end position="233"/>
    </location>
</feature>
<evidence type="ECO:0000256" key="4">
    <source>
        <dbReference type="ARBA" id="ARBA00022989"/>
    </source>
</evidence>
<reference evidence="8 9" key="1">
    <citation type="submission" date="2020-08" db="EMBL/GenBank/DDBJ databases">
        <title>Genomic Encyclopedia of Type Strains, Phase IV (KMG-V): Genome sequencing to study the core and pangenomes of soil and plant-associated prokaryotes.</title>
        <authorList>
            <person name="Whitman W."/>
        </authorList>
    </citation>
    <scope>NUCLEOTIDE SEQUENCE [LARGE SCALE GENOMIC DNA]</scope>
    <source>
        <strain evidence="8 9">M8UP14</strain>
    </source>
</reference>
<evidence type="ECO:0000256" key="1">
    <source>
        <dbReference type="ARBA" id="ARBA00004651"/>
    </source>
</evidence>
<sequence>MALNSTPSSMETPVTVAPQHPPGTLRTAVSLAPARMMHFLGLLRRTFVGFLAHDCLHLAQAAAYSALVALFPTLIVSAAVVALLPDAAPLRFQAALFFDRVLPYDVSPILDGYFQNGQETIHSTRALVLAGIVSLIGASSVIVTLMEGFRRAFNLPGDRWSFWGRRWRSVALVFIALVPLFIASVLVIFGHFVSSWISANIGDSARTLILVTAFLVRWTVALISSVFVIAITYHMGTPPAGLAVMEEDNRHDHLWGSVRTVRAMSTMERSWTRTLPGATLATAMWFLTTLVFGWYVTRFANYSEVYGSLGAGVALLFWLYIISLSVLAGAEFNAQLYPAYCNAPSLEPQIPREPSA</sequence>